<accession>A0A9W6XJW2</accession>
<feature type="chain" id="PRO_5040858486" evidence="2">
    <location>
        <begin position="20"/>
        <end position="1096"/>
    </location>
</feature>
<gene>
    <name evidence="3" type="ORF">Pfra01_001224900</name>
</gene>
<comment type="caution">
    <text evidence="3">The sequence shown here is derived from an EMBL/GenBank/DDBJ whole genome shotgun (WGS) entry which is preliminary data.</text>
</comment>
<organism evidence="3 4">
    <name type="scientific">Phytophthora fragariaefolia</name>
    <dbReference type="NCBI Taxonomy" id="1490495"/>
    <lineage>
        <taxon>Eukaryota</taxon>
        <taxon>Sar</taxon>
        <taxon>Stramenopiles</taxon>
        <taxon>Oomycota</taxon>
        <taxon>Peronosporomycetes</taxon>
        <taxon>Peronosporales</taxon>
        <taxon>Peronosporaceae</taxon>
        <taxon>Phytophthora</taxon>
    </lineage>
</organism>
<dbReference type="AlphaFoldDB" id="A0A9W6XJW2"/>
<feature type="compositionally biased region" description="Low complexity" evidence="1">
    <location>
        <begin position="518"/>
        <end position="531"/>
    </location>
</feature>
<dbReference type="Proteomes" id="UP001165121">
    <property type="component" value="Unassembled WGS sequence"/>
</dbReference>
<evidence type="ECO:0000313" key="3">
    <source>
        <dbReference type="EMBL" id="GMF40210.1"/>
    </source>
</evidence>
<proteinExistence type="predicted"/>
<name>A0A9W6XJW2_9STRA</name>
<protein>
    <submittedName>
        <fullName evidence="3">Unnamed protein product</fullName>
    </submittedName>
</protein>
<sequence length="1096" mass="116079">MAKLAWTLWFLSIVTSILCDEVETQTTTDAWLHASPAFMQLRWPSASLLQVSLTEPALVAGMKTFYTTNSVTVLSVRNATVIDSSSKATFEVLFLVGDPTLAFNTTLTAAALNTTRLATELGKRLESMVLDVAGVKNTSEPMWQVVTAFQSGGVTCQTLASADVLTLYKSAPNFAAIRTVAAPTATSFMTISVLFRNVIDPLKLSQSVVFQVRRGVAEFLGGAFNISYISSSGPATVSTDSTLQVNQTFYLRLPASADTSMAGREYVANLVLFGDLTRLVAGDTAGTTRPAMFLDYVFGSTDLAAALSSQALAASQTFAATMIPYVFRYMNIDTFPVGNPELPGAVADTATLLAAVSNDALNALRRKSQRFQYDPDRYAASIPTNVTYPSSATITSMDLSGVFTTTVFWANKLTQDFWLESAESTDSVSWNLFPSTSFFLDDSTSTSSLPPAPIVRIGNSSTPLWTLQGATPEHLDMALNFRSTDDNATLVKVEVAVTLHASGDAESTVTSIARPATSSSGSSSSNAVSPSNVVVRHQSRLLRNGATDKVSKLLLYLEFGVADVTEKAADGCAHCQQLLDWCTNDAECSTLKTCVLSAVQDPIAQLVNATSTAYQTDDLYSLLNGCLAGTATAPVDVNALMLFTSAIRCQLQRSCAIQPPSTSIVIPSGVKLAWGSGKGQQRVQPATGVTNFPAPPSAPLNISVSIGTRVVCYIPIWNNVTADWMQTRIVRTCTFAKYLGTVQVNVTLNTAGATAIDIIYDGLVGSLPTLVPVASDAQTQAVGAIITTVSTPTLRVRYLSTGGPLPFATTTDSLQTDKCAECKRLALNVCLRDAKCAVMADCIMQYQSSTSTTTVTVATDSSTTTTSLADAILNLVRADQTGTKLSLEAGITSCLPAAITNGVSSVDVNGASWRKLVNASACYSRSACPLVLAPVLSSSWSSLASNYLTVGKWSISPAQKLQRLIYTGSVSTLSSLQVPLALTRDGATISLSSAADPESLALSLRGLIQYDDIQVVQTAVNSTTTATNSTNFAWTISYGHWVGSLPVFISYDSKEWTLVAYPTISSGAAIPNDSVLELIPRSSTSATVTSTTTTTL</sequence>
<keyword evidence="2" id="KW-0732">Signal</keyword>
<dbReference type="EMBL" id="BSXT01001231">
    <property type="protein sequence ID" value="GMF40210.1"/>
    <property type="molecule type" value="Genomic_DNA"/>
</dbReference>
<feature type="region of interest" description="Disordered" evidence="1">
    <location>
        <begin position="510"/>
        <end position="531"/>
    </location>
</feature>
<keyword evidence="4" id="KW-1185">Reference proteome</keyword>
<reference evidence="3" key="1">
    <citation type="submission" date="2023-04" db="EMBL/GenBank/DDBJ databases">
        <title>Phytophthora fragariaefolia NBRC 109709.</title>
        <authorList>
            <person name="Ichikawa N."/>
            <person name="Sato H."/>
            <person name="Tonouchi N."/>
        </authorList>
    </citation>
    <scope>NUCLEOTIDE SEQUENCE</scope>
    <source>
        <strain evidence="3">NBRC 109709</strain>
    </source>
</reference>
<evidence type="ECO:0000256" key="2">
    <source>
        <dbReference type="SAM" id="SignalP"/>
    </source>
</evidence>
<dbReference type="OrthoDB" id="108935at2759"/>
<evidence type="ECO:0000313" key="4">
    <source>
        <dbReference type="Proteomes" id="UP001165121"/>
    </source>
</evidence>
<feature type="signal peptide" evidence="2">
    <location>
        <begin position="1"/>
        <end position="19"/>
    </location>
</feature>
<evidence type="ECO:0000256" key="1">
    <source>
        <dbReference type="SAM" id="MobiDB-lite"/>
    </source>
</evidence>